<reference evidence="3 4" key="1">
    <citation type="submission" date="2024-01" db="EMBL/GenBank/DDBJ databases">
        <title>A draft genome for a cacao thread blight-causing isolate of Paramarasmius palmivorus.</title>
        <authorList>
            <person name="Baruah I.K."/>
            <person name="Bukari Y."/>
            <person name="Amoako-Attah I."/>
            <person name="Meinhardt L.W."/>
            <person name="Bailey B.A."/>
            <person name="Cohen S.P."/>
        </authorList>
    </citation>
    <scope>NUCLEOTIDE SEQUENCE [LARGE SCALE GENOMIC DNA]</scope>
    <source>
        <strain evidence="3 4">GH-12</strain>
    </source>
</reference>
<dbReference type="AlphaFoldDB" id="A0AAW0E8R6"/>
<evidence type="ECO:0000256" key="2">
    <source>
        <dbReference type="SAM" id="SignalP"/>
    </source>
</evidence>
<evidence type="ECO:0000256" key="1">
    <source>
        <dbReference type="SAM" id="MobiDB-lite"/>
    </source>
</evidence>
<feature type="compositionally biased region" description="Polar residues" evidence="1">
    <location>
        <begin position="44"/>
        <end position="54"/>
    </location>
</feature>
<keyword evidence="4" id="KW-1185">Reference proteome</keyword>
<gene>
    <name evidence="3" type="ORF">VNI00_000930</name>
</gene>
<name>A0AAW0E8R6_9AGAR</name>
<proteinExistence type="predicted"/>
<organism evidence="3 4">
    <name type="scientific">Paramarasmius palmivorus</name>
    <dbReference type="NCBI Taxonomy" id="297713"/>
    <lineage>
        <taxon>Eukaryota</taxon>
        <taxon>Fungi</taxon>
        <taxon>Dikarya</taxon>
        <taxon>Basidiomycota</taxon>
        <taxon>Agaricomycotina</taxon>
        <taxon>Agaricomycetes</taxon>
        <taxon>Agaricomycetidae</taxon>
        <taxon>Agaricales</taxon>
        <taxon>Marasmiineae</taxon>
        <taxon>Marasmiaceae</taxon>
        <taxon>Paramarasmius</taxon>
    </lineage>
</organism>
<dbReference type="Proteomes" id="UP001383192">
    <property type="component" value="Unassembled WGS sequence"/>
</dbReference>
<sequence length="222" mass="24164">MASHPTIFKLVVPTILVVAVPPPHRRPGLRILKAAGPTMLPEETQPNTSDTNQPAAPPNPDTHDALDFSSVEGLADLNQILQEAQYQSTPTQAHNDIKRFTKDTFSFSGPLEMVAFAKVLASVDRRNSSWVLISLAYPTATDTLKGNPSVAVWDIIAQEHGQLSSGFAVVTSRKLSCLLLLSALKAPGSETFFPFIIDHASSPLIEAVYISMYYNEYASWDG</sequence>
<dbReference type="EMBL" id="JAYKXP010000003">
    <property type="protein sequence ID" value="KAK7060166.1"/>
    <property type="molecule type" value="Genomic_DNA"/>
</dbReference>
<evidence type="ECO:0000313" key="4">
    <source>
        <dbReference type="Proteomes" id="UP001383192"/>
    </source>
</evidence>
<evidence type="ECO:0000313" key="3">
    <source>
        <dbReference type="EMBL" id="KAK7060166.1"/>
    </source>
</evidence>
<feature type="signal peptide" evidence="2">
    <location>
        <begin position="1"/>
        <end position="19"/>
    </location>
</feature>
<feature type="region of interest" description="Disordered" evidence="1">
    <location>
        <begin position="39"/>
        <end position="66"/>
    </location>
</feature>
<protein>
    <submittedName>
        <fullName evidence="3">Uncharacterized protein</fullName>
    </submittedName>
</protein>
<accession>A0AAW0E8R6</accession>
<feature type="chain" id="PRO_5043452050" evidence="2">
    <location>
        <begin position="20"/>
        <end position="222"/>
    </location>
</feature>
<keyword evidence="2" id="KW-0732">Signal</keyword>
<comment type="caution">
    <text evidence="3">The sequence shown here is derived from an EMBL/GenBank/DDBJ whole genome shotgun (WGS) entry which is preliminary data.</text>
</comment>